<evidence type="ECO:0000313" key="3">
    <source>
        <dbReference type="Proteomes" id="UP000599383"/>
    </source>
</evidence>
<evidence type="ECO:0000256" key="1">
    <source>
        <dbReference type="SAM" id="MobiDB-lite"/>
    </source>
</evidence>
<accession>A0ABX1WDV9</accession>
<dbReference type="RefSeq" id="WP_171363956.1">
    <property type="nucleotide sequence ID" value="NZ_WVQY01000005.1"/>
</dbReference>
<dbReference type="Proteomes" id="UP000599383">
    <property type="component" value="Unassembled WGS sequence"/>
</dbReference>
<proteinExistence type="predicted"/>
<keyword evidence="3" id="KW-1185">Reference proteome</keyword>
<comment type="caution">
    <text evidence="2">The sequence shown here is derived from an EMBL/GenBank/DDBJ whole genome shotgun (WGS) entry which is preliminary data.</text>
</comment>
<name>A0ABX1WDV9_9RHOB</name>
<gene>
    <name evidence="2" type="ORF">GS617_14530</name>
</gene>
<evidence type="ECO:0000313" key="2">
    <source>
        <dbReference type="EMBL" id="NOD31491.1"/>
    </source>
</evidence>
<protein>
    <submittedName>
        <fullName evidence="2">Uncharacterized protein</fullName>
    </submittedName>
</protein>
<organism evidence="2 3">
    <name type="scientific">Ruegeria atlantica</name>
    <dbReference type="NCBI Taxonomy" id="81569"/>
    <lineage>
        <taxon>Bacteria</taxon>
        <taxon>Pseudomonadati</taxon>
        <taxon>Pseudomonadota</taxon>
        <taxon>Alphaproteobacteria</taxon>
        <taxon>Rhodobacterales</taxon>
        <taxon>Roseobacteraceae</taxon>
        <taxon>Ruegeria</taxon>
    </lineage>
</organism>
<feature type="compositionally biased region" description="Low complexity" evidence="1">
    <location>
        <begin position="17"/>
        <end position="31"/>
    </location>
</feature>
<dbReference type="EMBL" id="WVQY01000005">
    <property type="protein sequence ID" value="NOD31491.1"/>
    <property type="molecule type" value="Genomic_DNA"/>
</dbReference>
<feature type="region of interest" description="Disordered" evidence="1">
    <location>
        <begin position="1"/>
        <end position="31"/>
    </location>
</feature>
<sequence length="254" mass="27091">MTVERVTFGRDGPIEQSMPSSKAYASSSDYSNGGVTVRTGGFNREVHSTNDLNDNDLMTVDGMELTVAQARQLGLLNTAFDEQLSFGAAQRAAQEHGAAQERAAEQTQGSNTGNADFDSVVDGLNTSLDDGVMELGEAQEYETAFGQLAMSGMTIDQAAETMRGLADGSVSELDVDGDTRAMFENVQSTITKAATQSAMQELGQDGFDFLTQASATNPGVDRVVRQFAVDRAAGRADGITWAEFAQHIREQLGH</sequence>
<reference evidence="2 3" key="1">
    <citation type="submission" date="2019-12" db="EMBL/GenBank/DDBJ databases">
        <title>Ruegeria JWLKs population differentiation of coral mucus and skeleton niches.</title>
        <authorList>
            <person name="Luo D."/>
        </authorList>
    </citation>
    <scope>NUCLEOTIDE SEQUENCE [LARGE SCALE GENOMIC DNA]</scope>
    <source>
        <strain evidence="2 3">HKCCD6238</strain>
    </source>
</reference>
<feature type="region of interest" description="Disordered" evidence="1">
    <location>
        <begin position="91"/>
        <end position="121"/>
    </location>
</feature>